<dbReference type="InterPro" id="IPR025234">
    <property type="entry name" value="YjzH-like"/>
</dbReference>
<dbReference type="CDD" id="cd00093">
    <property type="entry name" value="HTH_XRE"/>
    <property type="match status" value="1"/>
</dbReference>
<evidence type="ECO:0000313" key="3">
    <source>
        <dbReference type="Proteomes" id="UP001228905"/>
    </source>
</evidence>
<dbReference type="Gene3D" id="1.10.260.40">
    <property type="entry name" value="lambda repressor-like DNA-binding domains"/>
    <property type="match status" value="1"/>
</dbReference>
<sequence>MKINTALVLKARKRRSWSQDELAIASGLNLRTIQRIESEGSASLQSRKALAAALDCDVQDLECEDKRMPQKWEYKVVETKDRKALQSELDRAGADGWELVSATSMFNAMMTTVVHTMFFKRPGA</sequence>
<feature type="domain" description="HTH cro/C1-type" evidence="1">
    <location>
        <begin position="8"/>
        <end position="61"/>
    </location>
</feature>
<dbReference type="PROSITE" id="PS50943">
    <property type="entry name" value="HTH_CROC1"/>
    <property type="match status" value="1"/>
</dbReference>
<evidence type="ECO:0000259" key="1">
    <source>
        <dbReference type="PROSITE" id="PS50943"/>
    </source>
</evidence>
<reference evidence="2 3" key="1">
    <citation type="submission" date="2023-07" db="EMBL/GenBank/DDBJ databases">
        <title>Genomic Encyclopedia of Type Strains, Phase IV (KMG-IV): sequencing the most valuable type-strain genomes for metagenomic binning, comparative biology and taxonomic classification.</title>
        <authorList>
            <person name="Goeker M."/>
        </authorList>
    </citation>
    <scope>NUCLEOTIDE SEQUENCE [LARGE SCALE GENOMIC DNA]</scope>
    <source>
        <strain evidence="2 3">DSM 18695</strain>
    </source>
</reference>
<organism evidence="2 3">
    <name type="scientific">Caulobacter ginsengisoli</name>
    <dbReference type="NCBI Taxonomy" id="400775"/>
    <lineage>
        <taxon>Bacteria</taxon>
        <taxon>Pseudomonadati</taxon>
        <taxon>Pseudomonadota</taxon>
        <taxon>Alphaproteobacteria</taxon>
        <taxon>Caulobacterales</taxon>
        <taxon>Caulobacteraceae</taxon>
        <taxon>Caulobacter</taxon>
    </lineage>
</organism>
<dbReference type="Proteomes" id="UP001228905">
    <property type="component" value="Unassembled WGS sequence"/>
</dbReference>
<dbReference type="InterPro" id="IPR010982">
    <property type="entry name" value="Lambda_DNA-bd_dom_sf"/>
</dbReference>
<dbReference type="EMBL" id="JAUSVS010000001">
    <property type="protein sequence ID" value="MDQ0462784.1"/>
    <property type="molecule type" value="Genomic_DNA"/>
</dbReference>
<dbReference type="SUPFAM" id="SSF47413">
    <property type="entry name" value="lambda repressor-like DNA-binding domains"/>
    <property type="match status" value="1"/>
</dbReference>
<accession>A0ABU0ILD9</accession>
<keyword evidence="3" id="KW-1185">Reference proteome</keyword>
<dbReference type="Pfam" id="PF13783">
    <property type="entry name" value="DUF4177"/>
    <property type="match status" value="1"/>
</dbReference>
<proteinExistence type="predicted"/>
<dbReference type="InterPro" id="IPR001387">
    <property type="entry name" value="Cro/C1-type_HTH"/>
</dbReference>
<comment type="caution">
    <text evidence="2">The sequence shown here is derived from an EMBL/GenBank/DDBJ whole genome shotgun (WGS) entry which is preliminary data.</text>
</comment>
<evidence type="ECO:0000313" key="2">
    <source>
        <dbReference type="EMBL" id="MDQ0462784.1"/>
    </source>
</evidence>
<dbReference type="SMART" id="SM00530">
    <property type="entry name" value="HTH_XRE"/>
    <property type="match status" value="1"/>
</dbReference>
<dbReference type="RefSeq" id="WP_307345617.1">
    <property type="nucleotide sequence ID" value="NZ_JAUSVS010000001.1"/>
</dbReference>
<name>A0ABU0ILD9_9CAUL</name>
<gene>
    <name evidence="2" type="ORF">QO010_000532</name>
</gene>
<protein>
    <submittedName>
        <fullName evidence="2">Transcriptional regulator with XRE-family HTH domain</fullName>
    </submittedName>
</protein>
<dbReference type="Pfam" id="PF01381">
    <property type="entry name" value="HTH_3"/>
    <property type="match status" value="1"/>
</dbReference>